<evidence type="ECO:0000313" key="2">
    <source>
        <dbReference type="EMBL" id="KAJ8867895.1"/>
    </source>
</evidence>
<evidence type="ECO:0000313" key="3">
    <source>
        <dbReference type="Proteomes" id="UP001159363"/>
    </source>
</evidence>
<dbReference type="EMBL" id="JARBHB010000015">
    <property type="protein sequence ID" value="KAJ8867895.1"/>
    <property type="molecule type" value="Genomic_DNA"/>
</dbReference>
<keyword evidence="3" id="KW-1185">Reference proteome</keyword>
<feature type="region of interest" description="Disordered" evidence="1">
    <location>
        <begin position="203"/>
        <end position="225"/>
    </location>
</feature>
<evidence type="ECO:0000256" key="1">
    <source>
        <dbReference type="SAM" id="MobiDB-lite"/>
    </source>
</evidence>
<protein>
    <submittedName>
        <fullName evidence="2">Uncharacterized protein</fullName>
    </submittedName>
</protein>
<feature type="compositionally biased region" description="Polar residues" evidence="1">
    <location>
        <begin position="203"/>
        <end position="213"/>
    </location>
</feature>
<name>A0ABQ9G611_9NEOP</name>
<proteinExistence type="predicted"/>
<comment type="caution">
    <text evidence="2">The sequence shown here is derived from an EMBL/GenBank/DDBJ whole genome shotgun (WGS) entry which is preliminary data.</text>
</comment>
<sequence length="723" mass="82051">MAAADITGQQRAIDDVSADTCWLPYVSDTPDHQHGKWMSHMYCELGKDGRIRRVKQGLSDFDTWYQICDLKQYVSEYHTMFGSTEVLNWYRGDGLFSGQIGDILDFIQIHQNSNPEPLASQTNDNRLRHGRSGLQDRVIGKINLKNDISLTSQYRKKIRVAIHISSVRGMLTSGFYSLEMTSSNHSLKLWIETVMAETIYDGNQKSKNGTTPECSGGEKADLRENPPTIGIVRHEPQIRKCGEWPGRGLNPVRLGGRRAWAVVRLLASHLDKHRSIGGGVAPRFSHVGIVSDDAAGPRTFSGISRFPRAFIPKDFSPHFRSSNGKVPLYEKKSNLVARQPPFYIFRHLQIGARGEKAVKYETERSLVRAILPIDSFQVESLAYFRTAIGFYSQKRGKCCLAHKSSAGKFRKNSTRKEDFFVLLNGFEVWPTRKYLRGIQHITILFDVKTRNYFPSIDTNFTGRMSLRATDKTCAEFRYLISTREVKLINTSHYCPADELGGKGQPETIKWPCAVSSREHRVPIQSRPRRKKIPSTVGKHVDQGIEEHVRKFRWFESSNIQILMTSKVSEVCSAHSNALFCTLDACSMHGAWALDAHMDIAMCQYALHVISMDSLELLSSARSITDAFYDKWAGNDIVSKRAKGSSCRFKTHELVCTARKRNDPLASEINKFFCCKLKSPSTCRFFFSSTEAEKRGRYKGDTATRIKYAITPKSNKVLNWRAMF</sequence>
<reference evidence="2 3" key="1">
    <citation type="submission" date="2023-02" db="EMBL/GenBank/DDBJ databases">
        <title>LHISI_Scaffold_Assembly.</title>
        <authorList>
            <person name="Stuart O.P."/>
            <person name="Cleave R."/>
            <person name="Magrath M.J.L."/>
            <person name="Mikheyev A.S."/>
        </authorList>
    </citation>
    <scope>NUCLEOTIDE SEQUENCE [LARGE SCALE GENOMIC DNA]</scope>
    <source>
        <strain evidence="2">Daus_M_001</strain>
        <tissue evidence="2">Leg muscle</tissue>
    </source>
</reference>
<dbReference type="Proteomes" id="UP001159363">
    <property type="component" value="Chromosome 14"/>
</dbReference>
<organism evidence="2 3">
    <name type="scientific">Dryococelus australis</name>
    <dbReference type="NCBI Taxonomy" id="614101"/>
    <lineage>
        <taxon>Eukaryota</taxon>
        <taxon>Metazoa</taxon>
        <taxon>Ecdysozoa</taxon>
        <taxon>Arthropoda</taxon>
        <taxon>Hexapoda</taxon>
        <taxon>Insecta</taxon>
        <taxon>Pterygota</taxon>
        <taxon>Neoptera</taxon>
        <taxon>Polyneoptera</taxon>
        <taxon>Phasmatodea</taxon>
        <taxon>Verophasmatodea</taxon>
        <taxon>Anareolatae</taxon>
        <taxon>Phasmatidae</taxon>
        <taxon>Eurycanthinae</taxon>
        <taxon>Dryococelus</taxon>
    </lineage>
</organism>
<gene>
    <name evidence="2" type="ORF">PR048_031702</name>
</gene>
<accession>A0ABQ9G611</accession>